<dbReference type="eggNOG" id="COG0500">
    <property type="taxonomic scope" value="Bacteria"/>
</dbReference>
<dbReference type="Gene3D" id="3.40.50.150">
    <property type="entry name" value="Vaccinia Virus protein VP39"/>
    <property type="match status" value="1"/>
</dbReference>
<gene>
    <name evidence="1" type="ORF">GZ78_23745</name>
</gene>
<dbReference type="GO" id="GO:0032259">
    <property type="term" value="P:methylation"/>
    <property type="evidence" value="ECO:0007669"/>
    <property type="project" value="UniProtKB-KW"/>
</dbReference>
<dbReference type="SUPFAM" id="SSF53335">
    <property type="entry name" value="S-adenosyl-L-methionine-dependent methyltransferases"/>
    <property type="match status" value="1"/>
</dbReference>
<comment type="caution">
    <text evidence="1">The sequence shown here is derived from an EMBL/GenBank/DDBJ whole genome shotgun (WGS) entry which is preliminary data.</text>
</comment>
<dbReference type="PANTHER" id="PTHR20974">
    <property type="entry name" value="UPF0585 PROTEIN CG18661"/>
    <property type="match status" value="1"/>
</dbReference>
<evidence type="ECO:0000313" key="1">
    <source>
        <dbReference type="EMBL" id="KEQ16238.1"/>
    </source>
</evidence>
<dbReference type="InterPro" id="IPR029063">
    <property type="entry name" value="SAM-dependent_MTases_sf"/>
</dbReference>
<reference evidence="1 2" key="1">
    <citation type="submission" date="2014-06" db="EMBL/GenBank/DDBJ databases">
        <title>Whole Genome Sequences of Three Symbiotic Endozoicomonas Bacteria.</title>
        <authorList>
            <person name="Neave M.J."/>
            <person name="Apprill A."/>
            <person name="Voolstra C.R."/>
        </authorList>
    </citation>
    <scope>NUCLEOTIDE SEQUENCE [LARGE SCALE GENOMIC DNA]</scope>
    <source>
        <strain evidence="1 2">DSM 25634</strain>
    </source>
</reference>
<accession>A0A081NCR5</accession>
<dbReference type="AlphaFoldDB" id="A0A081NCR5"/>
<evidence type="ECO:0000313" key="2">
    <source>
        <dbReference type="Proteomes" id="UP000028073"/>
    </source>
</evidence>
<keyword evidence="1" id="KW-0808">Transferase</keyword>
<dbReference type="RefSeq" id="WP_034840920.1">
    <property type="nucleotide sequence ID" value="NZ_JOKH01000006.1"/>
</dbReference>
<dbReference type="EMBL" id="JOKH01000006">
    <property type="protein sequence ID" value="KEQ16238.1"/>
    <property type="molecule type" value="Genomic_DNA"/>
</dbReference>
<dbReference type="Proteomes" id="UP000028073">
    <property type="component" value="Unassembled WGS sequence"/>
</dbReference>
<keyword evidence="1" id="KW-0489">Methyltransferase</keyword>
<keyword evidence="2" id="KW-1185">Reference proteome</keyword>
<proteinExistence type="predicted"/>
<dbReference type="OrthoDB" id="5563826at2"/>
<dbReference type="InterPro" id="IPR010342">
    <property type="entry name" value="DUF938"/>
</dbReference>
<dbReference type="Pfam" id="PF06080">
    <property type="entry name" value="DUF938"/>
    <property type="match status" value="1"/>
</dbReference>
<organism evidence="1 2">
    <name type="scientific">Endozoicomonas numazuensis</name>
    <dbReference type="NCBI Taxonomy" id="1137799"/>
    <lineage>
        <taxon>Bacteria</taxon>
        <taxon>Pseudomonadati</taxon>
        <taxon>Pseudomonadota</taxon>
        <taxon>Gammaproteobacteria</taxon>
        <taxon>Oceanospirillales</taxon>
        <taxon>Endozoicomonadaceae</taxon>
        <taxon>Endozoicomonas</taxon>
    </lineage>
</organism>
<protein>
    <submittedName>
        <fullName evidence="1">Methylase</fullName>
    </submittedName>
</protein>
<dbReference type="STRING" id="1137799.GZ78_23745"/>
<name>A0A081NCR5_9GAMM</name>
<dbReference type="PANTHER" id="PTHR20974:SF0">
    <property type="entry name" value="UPF0585 PROTEIN CG18661"/>
    <property type="match status" value="1"/>
</dbReference>
<sequence>MSLPFSEACEKNKQPILEVIRPLFEKAVSVVEIGSGTGQHAEFFASSMPAIHWQPTDRAEHLAVIEARRQASGLSNYFPPLELDVNSDWPIQQADNIFTANTLHIMSWKEVEKLFAGIGRVLLDGGLVCLYGPFNYQGQYSSESNARFDEWLKQQDPNSAIRDFEAIERLAGRVGLSLLQDIAMPANNRCLVFKKPVR</sequence>
<dbReference type="GO" id="GO:0008168">
    <property type="term" value="F:methyltransferase activity"/>
    <property type="evidence" value="ECO:0007669"/>
    <property type="project" value="UniProtKB-KW"/>
</dbReference>